<name>A0A4Y1ZP58_ARAVE</name>
<accession>A0A4Y1ZP58</accession>
<comment type="caution">
    <text evidence="1">The sequence shown here is derived from an EMBL/GenBank/DDBJ whole genome shotgun (WGS) entry which is preliminary data.</text>
</comment>
<reference evidence="1 2" key="1">
    <citation type="journal article" date="2019" name="Sci. Rep.">
        <title>Orb-weaving spider Araneus ventricosus genome elucidates the spidroin gene catalogue.</title>
        <authorList>
            <person name="Kono N."/>
            <person name="Nakamura H."/>
            <person name="Ohtoshi R."/>
            <person name="Moran D.A.P."/>
            <person name="Shinohara A."/>
            <person name="Yoshida Y."/>
            <person name="Fujiwara M."/>
            <person name="Mori M."/>
            <person name="Tomita M."/>
            <person name="Arakawa K."/>
        </authorList>
    </citation>
    <scope>NUCLEOTIDE SEQUENCE [LARGE SCALE GENOMIC DNA]</scope>
</reference>
<dbReference type="Proteomes" id="UP000499080">
    <property type="component" value="Unassembled WGS sequence"/>
</dbReference>
<gene>
    <name evidence="1" type="ORF">AVEN_120782_1</name>
</gene>
<dbReference type="EMBL" id="BGPR01076393">
    <property type="protein sequence ID" value="GBL60883.1"/>
    <property type="molecule type" value="Genomic_DNA"/>
</dbReference>
<sequence length="126" mass="14809">NGTSTKIIARNKEMRRVLEYFLNPTVEIAVGREASQSRICDDFIFFRRSTFSQVLGYRTDLQFSGLKVIDTSAQILRCRCAERRFRIHLALQAKCLLRRATVKKQEKKKQQPLVKQKSFNDKFYIC</sequence>
<evidence type="ECO:0000313" key="1">
    <source>
        <dbReference type="EMBL" id="GBL60883.1"/>
    </source>
</evidence>
<evidence type="ECO:0000313" key="2">
    <source>
        <dbReference type="Proteomes" id="UP000499080"/>
    </source>
</evidence>
<organism evidence="1 2">
    <name type="scientific">Araneus ventricosus</name>
    <name type="common">Orbweaver spider</name>
    <name type="synonym">Epeira ventricosa</name>
    <dbReference type="NCBI Taxonomy" id="182803"/>
    <lineage>
        <taxon>Eukaryota</taxon>
        <taxon>Metazoa</taxon>
        <taxon>Ecdysozoa</taxon>
        <taxon>Arthropoda</taxon>
        <taxon>Chelicerata</taxon>
        <taxon>Arachnida</taxon>
        <taxon>Araneae</taxon>
        <taxon>Araneomorphae</taxon>
        <taxon>Entelegynae</taxon>
        <taxon>Araneoidea</taxon>
        <taxon>Araneidae</taxon>
        <taxon>Araneus</taxon>
    </lineage>
</organism>
<proteinExistence type="predicted"/>
<protein>
    <submittedName>
        <fullName evidence="1">Uncharacterized protein</fullName>
    </submittedName>
</protein>
<feature type="non-terminal residue" evidence="1">
    <location>
        <position position="1"/>
    </location>
</feature>
<dbReference type="AlphaFoldDB" id="A0A4Y1ZP58"/>
<keyword evidence="2" id="KW-1185">Reference proteome</keyword>